<dbReference type="CDD" id="cd06170">
    <property type="entry name" value="LuxR_C_like"/>
    <property type="match status" value="1"/>
</dbReference>
<evidence type="ECO:0000256" key="3">
    <source>
        <dbReference type="ARBA" id="ARBA00023163"/>
    </source>
</evidence>
<evidence type="ECO:0000256" key="1">
    <source>
        <dbReference type="ARBA" id="ARBA00023015"/>
    </source>
</evidence>
<dbReference type="Pfam" id="PF00196">
    <property type="entry name" value="GerE"/>
    <property type="match status" value="1"/>
</dbReference>
<keyword evidence="3" id="KW-0804">Transcription</keyword>
<dbReference type="InterPro" id="IPR049945">
    <property type="entry name" value="AAA_22"/>
</dbReference>
<feature type="domain" description="HTH luxR-type" evidence="4">
    <location>
        <begin position="801"/>
        <end position="866"/>
    </location>
</feature>
<keyword evidence="1" id="KW-0805">Transcription regulation</keyword>
<evidence type="ECO:0000313" key="5">
    <source>
        <dbReference type="EMBL" id="NYD35724.1"/>
    </source>
</evidence>
<dbReference type="PANTHER" id="PTHR44688">
    <property type="entry name" value="DNA-BINDING TRANSCRIPTIONAL ACTIVATOR DEVR_DOSR"/>
    <property type="match status" value="1"/>
</dbReference>
<dbReference type="Gene3D" id="1.10.10.10">
    <property type="entry name" value="Winged helix-like DNA-binding domain superfamily/Winged helix DNA-binding domain"/>
    <property type="match status" value="1"/>
</dbReference>
<protein>
    <submittedName>
        <fullName evidence="5">DNA-binding CsgD family transcriptional regulator</fullName>
    </submittedName>
</protein>
<dbReference type="GO" id="GO:0006355">
    <property type="term" value="P:regulation of DNA-templated transcription"/>
    <property type="evidence" value="ECO:0007669"/>
    <property type="project" value="InterPro"/>
</dbReference>
<evidence type="ECO:0000313" key="6">
    <source>
        <dbReference type="Proteomes" id="UP000535890"/>
    </source>
</evidence>
<dbReference type="Pfam" id="PF13401">
    <property type="entry name" value="AAA_22"/>
    <property type="match status" value="1"/>
</dbReference>
<name>A0A7Y9J5I0_9PSEU</name>
<dbReference type="InterPro" id="IPR036388">
    <property type="entry name" value="WH-like_DNA-bd_sf"/>
</dbReference>
<dbReference type="SUPFAM" id="SSF52540">
    <property type="entry name" value="P-loop containing nucleoside triphosphate hydrolases"/>
    <property type="match status" value="1"/>
</dbReference>
<evidence type="ECO:0000259" key="4">
    <source>
        <dbReference type="PROSITE" id="PS50043"/>
    </source>
</evidence>
<dbReference type="GO" id="GO:0003677">
    <property type="term" value="F:DNA binding"/>
    <property type="evidence" value="ECO:0007669"/>
    <property type="project" value="UniProtKB-KW"/>
</dbReference>
<keyword evidence="2 5" id="KW-0238">DNA-binding</keyword>
<accession>A0A7Y9J5I0</accession>
<dbReference type="InterPro" id="IPR000792">
    <property type="entry name" value="Tscrpt_reg_LuxR_C"/>
</dbReference>
<evidence type="ECO:0000256" key="2">
    <source>
        <dbReference type="ARBA" id="ARBA00023125"/>
    </source>
</evidence>
<organism evidence="5 6">
    <name type="scientific">Actinomycetospora corticicola</name>
    <dbReference type="NCBI Taxonomy" id="663602"/>
    <lineage>
        <taxon>Bacteria</taxon>
        <taxon>Bacillati</taxon>
        <taxon>Actinomycetota</taxon>
        <taxon>Actinomycetes</taxon>
        <taxon>Pseudonocardiales</taxon>
        <taxon>Pseudonocardiaceae</taxon>
        <taxon>Actinomycetospora</taxon>
    </lineage>
</organism>
<dbReference type="SMART" id="SM00421">
    <property type="entry name" value="HTH_LUXR"/>
    <property type="match status" value="1"/>
</dbReference>
<reference evidence="5 6" key="1">
    <citation type="submission" date="2020-07" db="EMBL/GenBank/DDBJ databases">
        <title>Sequencing the genomes of 1000 actinobacteria strains.</title>
        <authorList>
            <person name="Klenk H.-P."/>
        </authorList>
    </citation>
    <scope>NUCLEOTIDE SEQUENCE [LARGE SCALE GENOMIC DNA]</scope>
    <source>
        <strain evidence="5 6">DSM 45772</strain>
    </source>
</reference>
<dbReference type="PROSITE" id="PS50043">
    <property type="entry name" value="HTH_LUXR_2"/>
    <property type="match status" value="1"/>
</dbReference>
<dbReference type="Proteomes" id="UP000535890">
    <property type="component" value="Unassembled WGS sequence"/>
</dbReference>
<keyword evidence="6" id="KW-1185">Reference proteome</keyword>
<dbReference type="GO" id="GO:0016887">
    <property type="term" value="F:ATP hydrolysis activity"/>
    <property type="evidence" value="ECO:0007669"/>
    <property type="project" value="InterPro"/>
</dbReference>
<sequence>MTSTAWPFTGREEDLTRAASALTDRGAVVLVGAAGVGKSRLAFELLERLGRSRVLGVVRATASSRELPLGALLDLLPEVPTDLSGFQLAVGALGPRDGRDVLLVDDAHLLDGLSAAAVTRLVARGVRLVLTVRAGEPVPEAVTALWKDDVAVRLDVGPLDRPRTVAALAGALGGPVEPITARRLHETSGGNLLWLRHLVDGERAAGHLRTEAGTWVWSGEVALSPVLTDLVGTRLGGLTASQLRVLELLAVVEPLDLDLLESLAGADAVEEVAQRSLVSLEEVGGRWDARPAHPLYGEVIRARISVPRARRLRAELSDALGGQGAGRAGDDLRRAVLSLDNGRAPDPLLLLAAASQASGLSDLGLAERLLRAAVASGGGFDARTALAALLVYLLRADEADTVLAGAVDEASGPDEVTRAVLVRTLVAHFGASGSDAVEGGEHVLREAERRAHGPDAPEDPRYDGMRCVIAACRGEVDAAIERGSRVLAATTPPDDDVVLASWGLGYARALTGDDHPPGDLVERGLRAALRGRVMANYAGNIGFSELLDAHLRGEPDAAGRRLAWARDLPGAEGALWVALYEGRLASVFSSPRAAIPAFEGVLTMFPGHGGGWSAWLLALVAQCHGVLGDAEAARTALAAAEGRRHPQVTMMEFELDLARAWMLAAAERSTEAVAAARVAAERCRALGIGAAEVFARQSAVRLGDHEQAPRLRELDDRLGSPRSRLAAEHAEALAAQDPSRLLLVAGRLERSGMRPEAADAFAQAAAVARADRQLVAATDAERRARALAADCGGLATPALARAGGPVVLSVREREIAQLAGEGLTNRQIAGRLQISVRTVESHIYRACSRLGLSDRTDLVAVAGPRELQ</sequence>
<dbReference type="PRINTS" id="PR00038">
    <property type="entry name" value="HTHLUXR"/>
</dbReference>
<dbReference type="PANTHER" id="PTHR44688:SF16">
    <property type="entry name" value="DNA-BINDING TRANSCRIPTIONAL ACTIVATOR DEVR_DOSR"/>
    <property type="match status" value="1"/>
</dbReference>
<comment type="caution">
    <text evidence="5">The sequence shown here is derived from an EMBL/GenBank/DDBJ whole genome shotgun (WGS) entry which is preliminary data.</text>
</comment>
<proteinExistence type="predicted"/>
<dbReference type="RefSeq" id="WP_179793518.1">
    <property type="nucleotide sequence ID" value="NZ_BAABHP010000017.1"/>
</dbReference>
<dbReference type="EMBL" id="JACCBN010000001">
    <property type="protein sequence ID" value="NYD35724.1"/>
    <property type="molecule type" value="Genomic_DNA"/>
</dbReference>
<dbReference type="PROSITE" id="PS00622">
    <property type="entry name" value="HTH_LUXR_1"/>
    <property type="match status" value="1"/>
</dbReference>
<dbReference type="SUPFAM" id="SSF46894">
    <property type="entry name" value="C-terminal effector domain of the bipartite response regulators"/>
    <property type="match status" value="1"/>
</dbReference>
<gene>
    <name evidence="5" type="ORF">BJ983_001826</name>
</gene>
<dbReference type="InterPro" id="IPR016032">
    <property type="entry name" value="Sig_transdc_resp-reg_C-effctor"/>
</dbReference>
<dbReference type="InterPro" id="IPR027417">
    <property type="entry name" value="P-loop_NTPase"/>
</dbReference>
<dbReference type="AlphaFoldDB" id="A0A7Y9J5I0"/>